<dbReference type="Gene3D" id="3.40.50.150">
    <property type="entry name" value="Vaccinia Virus protein VP39"/>
    <property type="match status" value="1"/>
</dbReference>
<evidence type="ECO:0000313" key="2">
    <source>
        <dbReference type="EMBL" id="KAA9040569.1"/>
    </source>
</evidence>
<proteinExistence type="predicted"/>
<dbReference type="CDD" id="cd02440">
    <property type="entry name" value="AdoMet_MTases"/>
    <property type="match status" value="1"/>
</dbReference>
<keyword evidence="2" id="KW-0489">Methyltransferase</keyword>
<gene>
    <name evidence="2" type="ORF">FW778_00560</name>
</gene>
<comment type="caution">
    <text evidence="2">The sequence shown here is derived from an EMBL/GenBank/DDBJ whole genome shotgun (WGS) entry which is preliminary data.</text>
</comment>
<organism evidence="2 3">
    <name type="scientific">Ginsengibacter hankyongi</name>
    <dbReference type="NCBI Taxonomy" id="2607284"/>
    <lineage>
        <taxon>Bacteria</taxon>
        <taxon>Pseudomonadati</taxon>
        <taxon>Bacteroidota</taxon>
        <taxon>Chitinophagia</taxon>
        <taxon>Chitinophagales</taxon>
        <taxon>Chitinophagaceae</taxon>
        <taxon>Ginsengibacter</taxon>
    </lineage>
</organism>
<dbReference type="PANTHER" id="PTHR43591">
    <property type="entry name" value="METHYLTRANSFERASE"/>
    <property type="match status" value="1"/>
</dbReference>
<dbReference type="RefSeq" id="WP_150412629.1">
    <property type="nucleotide sequence ID" value="NZ_VYQF01000001.1"/>
</dbReference>
<sequence>MKISAIGIIIFIFFSFGKCNSSKTIRKPFVNPQYNYTYKPRSSDGTGKFYADREIAQVMGSEGAAWLDRRDRQKEENSRLAIEKMNLLPTSVVADIGAGTGYFTFKIAEKVPQGKVYAVEIQDELLRYLNNEKYELGDSNVVVIKGDVKSPHLPDSSIDLALLIDVYHELQYPREMMHSISKALKKNGKLLLLEYRAEDPKIPILPLHKMSVEQINKEMISNGFKLSLDGEFLPIQHFLLYEKINP</sequence>
<feature type="domain" description="Methyltransferase" evidence="1">
    <location>
        <begin position="92"/>
        <end position="208"/>
    </location>
</feature>
<dbReference type="InterPro" id="IPR025714">
    <property type="entry name" value="Methyltranfer_dom"/>
</dbReference>
<dbReference type="GO" id="GO:0008168">
    <property type="term" value="F:methyltransferase activity"/>
    <property type="evidence" value="ECO:0007669"/>
    <property type="project" value="UniProtKB-KW"/>
</dbReference>
<evidence type="ECO:0000259" key="1">
    <source>
        <dbReference type="Pfam" id="PF13847"/>
    </source>
</evidence>
<dbReference type="EMBL" id="VYQF01000001">
    <property type="protein sequence ID" value="KAA9040569.1"/>
    <property type="molecule type" value="Genomic_DNA"/>
</dbReference>
<keyword evidence="2" id="KW-0808">Transferase</keyword>
<dbReference type="AlphaFoldDB" id="A0A5J5IHV2"/>
<protein>
    <submittedName>
        <fullName evidence="2">Class I SAM-dependent methyltransferase</fullName>
    </submittedName>
</protein>
<dbReference type="Proteomes" id="UP000326903">
    <property type="component" value="Unassembled WGS sequence"/>
</dbReference>
<dbReference type="PANTHER" id="PTHR43591:SF24">
    <property type="entry name" value="2-METHOXY-6-POLYPRENYL-1,4-BENZOQUINOL METHYLASE, MITOCHONDRIAL"/>
    <property type="match status" value="1"/>
</dbReference>
<dbReference type="InterPro" id="IPR029063">
    <property type="entry name" value="SAM-dependent_MTases_sf"/>
</dbReference>
<accession>A0A5J5IHV2</accession>
<dbReference type="GO" id="GO:0032259">
    <property type="term" value="P:methylation"/>
    <property type="evidence" value="ECO:0007669"/>
    <property type="project" value="UniProtKB-KW"/>
</dbReference>
<name>A0A5J5IHV2_9BACT</name>
<evidence type="ECO:0000313" key="3">
    <source>
        <dbReference type="Proteomes" id="UP000326903"/>
    </source>
</evidence>
<reference evidence="2 3" key="1">
    <citation type="submission" date="2019-09" db="EMBL/GenBank/DDBJ databases">
        <title>Draft genome sequence of Ginsengibacter sp. BR5-29.</title>
        <authorList>
            <person name="Im W.-T."/>
        </authorList>
    </citation>
    <scope>NUCLEOTIDE SEQUENCE [LARGE SCALE GENOMIC DNA]</scope>
    <source>
        <strain evidence="2 3">BR5-29</strain>
    </source>
</reference>
<dbReference type="Pfam" id="PF13847">
    <property type="entry name" value="Methyltransf_31"/>
    <property type="match status" value="1"/>
</dbReference>
<dbReference type="SUPFAM" id="SSF53335">
    <property type="entry name" value="S-adenosyl-L-methionine-dependent methyltransferases"/>
    <property type="match status" value="1"/>
</dbReference>
<keyword evidence="3" id="KW-1185">Reference proteome</keyword>